<dbReference type="HOGENOM" id="CLU_134520_0_0_1"/>
<dbReference type="GO" id="GO:0044284">
    <property type="term" value="C:mitochondrial crista junction"/>
    <property type="evidence" value="ECO:0007669"/>
    <property type="project" value="InterPro"/>
</dbReference>
<dbReference type="Proteomes" id="UP000000314">
    <property type="component" value="Chromosome 1"/>
</dbReference>
<evidence type="ECO:0000256" key="3">
    <source>
        <dbReference type="ARBA" id="ARBA00009188"/>
    </source>
</evidence>
<evidence type="ECO:0000256" key="9">
    <source>
        <dbReference type="ARBA" id="ARBA00032159"/>
    </source>
</evidence>
<organism evidence="12 13">
    <name type="scientific">Komagataella phaffii (strain GS115 / ATCC 20864)</name>
    <name type="common">Yeast</name>
    <name type="synonym">Pichia pastoris</name>
    <dbReference type="NCBI Taxonomy" id="644223"/>
    <lineage>
        <taxon>Eukaryota</taxon>
        <taxon>Fungi</taxon>
        <taxon>Dikarya</taxon>
        <taxon>Ascomycota</taxon>
        <taxon>Saccharomycotina</taxon>
        <taxon>Pichiomycetes</taxon>
        <taxon>Pichiales</taxon>
        <taxon>Pichiaceae</taxon>
        <taxon>Komagataella</taxon>
    </lineage>
</organism>
<dbReference type="EMBL" id="FN392319">
    <property type="protein sequence ID" value="CAY67978.1"/>
    <property type="molecule type" value="Genomic_DNA"/>
</dbReference>
<evidence type="ECO:0000313" key="13">
    <source>
        <dbReference type="Proteomes" id="UP000000314"/>
    </source>
</evidence>
<gene>
    <name evidence="12" type="ordered locus">PAS_chr1-4_0694</name>
</gene>
<dbReference type="GO" id="GO:0061617">
    <property type="term" value="C:MICOS complex"/>
    <property type="evidence" value="ECO:0007669"/>
    <property type="project" value="UniProtKB-UniRule"/>
</dbReference>
<keyword evidence="8" id="KW-0472">Membrane</keyword>
<dbReference type="RefSeq" id="XP_002490259.1">
    <property type="nucleotide sequence ID" value="XM_002490214.1"/>
</dbReference>
<dbReference type="OMA" id="CKDIWND"/>
<evidence type="ECO:0000256" key="4">
    <source>
        <dbReference type="ARBA" id="ARBA00018170"/>
    </source>
</evidence>
<evidence type="ECO:0000256" key="8">
    <source>
        <dbReference type="ARBA" id="ARBA00023136"/>
    </source>
</evidence>
<keyword evidence="11" id="KW-0999">Mitochondrion inner membrane</keyword>
<sequence length="102" mass="12134">MGGRIYGFLAGALFTSSLTYLAREQFQSDQVRISTRLRSYQKLINEGDQLKLTDNKLEYQTRPWKEAFKDLWNEEVIKTVNRIYSIRWYEDAKYLVDKVEGK</sequence>
<evidence type="ECO:0000256" key="2">
    <source>
        <dbReference type="ARBA" id="ARBA00004370"/>
    </source>
</evidence>
<reference evidence="12 13" key="1">
    <citation type="journal article" date="2009" name="Nat. Biotechnol.">
        <title>Genome sequence of the recombinant protein production host Pichia pastoris.</title>
        <authorList>
            <person name="De Schutter K."/>
            <person name="Lin Y.C."/>
            <person name="Tiels P."/>
            <person name="Van Hecke A."/>
            <person name="Glinka S."/>
            <person name="Weber-Lehmann J."/>
            <person name="Rouze P."/>
            <person name="Van de Peer Y."/>
            <person name="Callewaert N."/>
        </authorList>
    </citation>
    <scope>NUCLEOTIDE SEQUENCE [LARGE SCALE GENOMIC DNA]</scope>
    <source>
        <strain evidence="13">GS115 / ATCC 20864</strain>
    </source>
</reference>
<dbReference type="KEGG" id="ppa:PAS_chr1-4_0694"/>
<comment type="subunit">
    <text evidence="11">Component of the mitochondrial contact site and cristae organizing system (MICOS) complex.</text>
</comment>
<name>C4QXK5_KOMPG</name>
<evidence type="ECO:0000256" key="1">
    <source>
        <dbReference type="ARBA" id="ARBA00002689"/>
    </source>
</evidence>
<dbReference type="InterPro" id="IPR031463">
    <property type="entry name" value="Mic12"/>
</dbReference>
<dbReference type="InParanoid" id="C4QXK5"/>
<keyword evidence="13" id="KW-1185">Reference proteome</keyword>
<protein>
    <recommendedName>
        <fullName evidence="4 11">MICOS complex subunit MIC12</fullName>
    </recommendedName>
    <alternativeName>
        <fullName evidence="10 11">Altered inheritance of mitochondria protein 5, mitochondrial</fullName>
    </alternativeName>
    <alternativeName>
        <fullName evidence="9 11">Found in mitochondrial proteome protein 51</fullName>
    </alternativeName>
</protein>
<comment type="function">
    <text evidence="1 11">Component of the MICOS complex, a large protein complex of the mitochondrial inner membrane that plays crucial roles in the maintenance of crista junctions, inner membrane architecture, and formation of contact sites to the outer membrane.</text>
</comment>
<dbReference type="OrthoDB" id="4037694at2759"/>
<proteinExistence type="inferred from homology"/>
<dbReference type="GeneID" id="8197133"/>
<dbReference type="AlphaFoldDB" id="C4QXK5"/>
<keyword evidence="6" id="KW-1133">Transmembrane helix</keyword>
<dbReference type="Pfam" id="PF17050">
    <property type="entry name" value="AIM5"/>
    <property type="match status" value="1"/>
</dbReference>
<evidence type="ECO:0000256" key="10">
    <source>
        <dbReference type="ARBA" id="ARBA00032985"/>
    </source>
</evidence>
<keyword evidence="7 11" id="KW-0496">Mitochondrion</keyword>
<keyword evidence="5" id="KW-0812">Transmembrane</keyword>
<evidence type="ECO:0000256" key="11">
    <source>
        <dbReference type="RuleBase" id="RU363010"/>
    </source>
</evidence>
<accession>C4QXK5</accession>
<comment type="similarity">
    <text evidence="3 11">Belongs to the MICOS complex subunit Mic12 family.</text>
</comment>
<dbReference type="GO" id="GO:0042407">
    <property type="term" value="P:cristae formation"/>
    <property type="evidence" value="ECO:0007669"/>
    <property type="project" value="InterPro"/>
</dbReference>
<evidence type="ECO:0000313" key="12">
    <source>
        <dbReference type="EMBL" id="CAY67978.1"/>
    </source>
</evidence>
<evidence type="ECO:0000256" key="7">
    <source>
        <dbReference type="ARBA" id="ARBA00023128"/>
    </source>
</evidence>
<evidence type="ECO:0000256" key="6">
    <source>
        <dbReference type="ARBA" id="ARBA00022989"/>
    </source>
</evidence>
<evidence type="ECO:0000256" key="5">
    <source>
        <dbReference type="ARBA" id="ARBA00022692"/>
    </source>
</evidence>
<comment type="subcellular location">
    <subcellularLocation>
        <location evidence="2">Membrane</location>
    </subcellularLocation>
    <subcellularLocation>
        <location evidence="11">Mitochondrion inner membrane</location>
        <topology evidence="11">Single-pass membrane protein</topology>
    </subcellularLocation>
</comment>